<reference evidence="2 3" key="1">
    <citation type="journal article" date="2019" name="Syst. Appl. Microbiol.">
        <title>Polyphasic characterization of two novel Lactobacillus spp. isolated from blown salami packages: Description of Lactobacillus halodurans sp. nov. and Lactobacillus salsicarnum sp. nov.</title>
        <authorList>
            <person name="Schuster J.A."/>
            <person name="Klingl A."/>
            <person name="Vogel R.F."/>
            <person name="Ehrmann M.A."/>
        </authorList>
    </citation>
    <scope>NUCLEOTIDE SEQUENCE [LARGE SCALE GENOMIC DNA]</scope>
    <source>
        <strain evidence="2 3">TMW 1.2118</strain>
    </source>
</reference>
<name>A0A5P0ZHG8_9LACO</name>
<dbReference type="InterPro" id="IPR031807">
    <property type="entry name" value="HicB-like"/>
</dbReference>
<evidence type="ECO:0000313" key="2">
    <source>
        <dbReference type="EMBL" id="MQS52506.1"/>
    </source>
</evidence>
<gene>
    <name evidence="2" type="ORF">FHL02_05690</name>
</gene>
<sequence>MKPRDSVTSTYTLEATVMSDKNILVYPIILHPENSGYSVEVPDIDAGTWTQGDTMKDAILMAIDAIGIMLEDKSEYPIASKLEDLIVKNEDIKTVVSINLDEYRRNNPKTVRKSVTVPEYLVKLGKEKNLNFSAILTNALKERLES</sequence>
<dbReference type="OrthoDB" id="5419659at2"/>
<organism evidence="2 3">
    <name type="scientific">Companilactobacillus mishanensis</name>
    <dbReference type="NCBI Taxonomy" id="2486008"/>
    <lineage>
        <taxon>Bacteria</taxon>
        <taxon>Bacillati</taxon>
        <taxon>Bacillota</taxon>
        <taxon>Bacilli</taxon>
        <taxon>Lactobacillales</taxon>
        <taxon>Lactobacillaceae</taxon>
        <taxon>Companilactobacillus</taxon>
    </lineage>
</organism>
<feature type="domain" description="HicB-like antitoxin of toxin-antitoxin system" evidence="1">
    <location>
        <begin position="26"/>
        <end position="123"/>
    </location>
</feature>
<dbReference type="AlphaFoldDB" id="A0A5P0ZHG8"/>
<dbReference type="Proteomes" id="UP000380386">
    <property type="component" value="Unassembled WGS sequence"/>
</dbReference>
<evidence type="ECO:0000259" key="1">
    <source>
        <dbReference type="Pfam" id="PF15919"/>
    </source>
</evidence>
<dbReference type="Gene3D" id="3.30.160.250">
    <property type="match status" value="1"/>
</dbReference>
<accession>A0A5P0ZHG8</accession>
<dbReference type="EMBL" id="VDFM01000005">
    <property type="protein sequence ID" value="MQS52506.1"/>
    <property type="molecule type" value="Genomic_DNA"/>
</dbReference>
<dbReference type="SUPFAM" id="SSF143100">
    <property type="entry name" value="TTHA1013/TTHA0281-like"/>
    <property type="match status" value="1"/>
</dbReference>
<dbReference type="Pfam" id="PF15919">
    <property type="entry name" value="HicB_lk_antitox"/>
    <property type="match status" value="1"/>
</dbReference>
<evidence type="ECO:0000313" key="3">
    <source>
        <dbReference type="Proteomes" id="UP000380386"/>
    </source>
</evidence>
<proteinExistence type="predicted"/>
<dbReference type="InterPro" id="IPR035069">
    <property type="entry name" value="TTHA1013/TTHA0281-like"/>
</dbReference>
<protein>
    <submittedName>
        <fullName evidence="2">HicB family protein</fullName>
    </submittedName>
</protein>
<comment type="caution">
    <text evidence="2">The sequence shown here is derived from an EMBL/GenBank/DDBJ whole genome shotgun (WGS) entry which is preliminary data.</text>
</comment>